<sequence>MIPKPNKPNKVENHRFITLLPVGGKIYERLVKERLRFATEEANLLQDIQTGFRRERNTVDNLIRMQRDIIHALNNGKVMIAVFLDVKGAFDILVHRQILEGLSKAKINGNLMKFTLSYLSDRKIVVTTYKYVTLLLDKDFLVDMVLLELSKAFDWVCHEFFITKPKAGAVDDVIAQWIQSSLSGRTQVVRVHD</sequence>
<evidence type="ECO:0000259" key="1">
    <source>
        <dbReference type="Pfam" id="PF00078"/>
    </source>
</evidence>
<dbReference type="AlphaFoldDB" id="A0AA88I117"/>
<gene>
    <name evidence="2" type="ORF">QYM36_006769</name>
</gene>
<keyword evidence="3" id="KW-1185">Reference proteome</keyword>
<organism evidence="2 3">
    <name type="scientific">Artemia franciscana</name>
    <name type="common">Brine shrimp</name>
    <name type="synonym">Artemia sanfranciscana</name>
    <dbReference type="NCBI Taxonomy" id="6661"/>
    <lineage>
        <taxon>Eukaryota</taxon>
        <taxon>Metazoa</taxon>
        <taxon>Ecdysozoa</taxon>
        <taxon>Arthropoda</taxon>
        <taxon>Crustacea</taxon>
        <taxon>Branchiopoda</taxon>
        <taxon>Anostraca</taxon>
        <taxon>Artemiidae</taxon>
        <taxon>Artemia</taxon>
    </lineage>
</organism>
<proteinExistence type="predicted"/>
<reference evidence="2" key="1">
    <citation type="submission" date="2023-07" db="EMBL/GenBank/DDBJ databases">
        <title>Chromosome-level genome assembly of Artemia franciscana.</title>
        <authorList>
            <person name="Jo E."/>
        </authorList>
    </citation>
    <scope>NUCLEOTIDE SEQUENCE</scope>
    <source>
        <tissue evidence="2">Whole body</tissue>
    </source>
</reference>
<dbReference type="InterPro" id="IPR000477">
    <property type="entry name" value="RT_dom"/>
</dbReference>
<dbReference type="Pfam" id="PF00078">
    <property type="entry name" value="RVT_1"/>
    <property type="match status" value="1"/>
</dbReference>
<evidence type="ECO:0000313" key="2">
    <source>
        <dbReference type="EMBL" id="KAK2718089.1"/>
    </source>
</evidence>
<feature type="domain" description="Reverse transcriptase" evidence="1">
    <location>
        <begin position="2"/>
        <end position="113"/>
    </location>
</feature>
<protein>
    <recommendedName>
        <fullName evidence="1">Reverse transcriptase domain-containing protein</fullName>
    </recommendedName>
</protein>
<dbReference type="PANTHER" id="PTHR19446">
    <property type="entry name" value="REVERSE TRANSCRIPTASES"/>
    <property type="match status" value="1"/>
</dbReference>
<evidence type="ECO:0000313" key="3">
    <source>
        <dbReference type="Proteomes" id="UP001187531"/>
    </source>
</evidence>
<dbReference type="Proteomes" id="UP001187531">
    <property type="component" value="Unassembled WGS sequence"/>
</dbReference>
<accession>A0AA88I117</accession>
<name>A0AA88I117_ARTSF</name>
<dbReference type="EMBL" id="JAVRJZ010000010">
    <property type="protein sequence ID" value="KAK2718089.1"/>
    <property type="molecule type" value="Genomic_DNA"/>
</dbReference>
<comment type="caution">
    <text evidence="2">The sequence shown here is derived from an EMBL/GenBank/DDBJ whole genome shotgun (WGS) entry which is preliminary data.</text>
</comment>